<organism evidence="2 3">
    <name type="scientific">Lepraria neglecta</name>
    <dbReference type="NCBI Taxonomy" id="209136"/>
    <lineage>
        <taxon>Eukaryota</taxon>
        <taxon>Fungi</taxon>
        <taxon>Dikarya</taxon>
        <taxon>Ascomycota</taxon>
        <taxon>Pezizomycotina</taxon>
        <taxon>Lecanoromycetes</taxon>
        <taxon>OSLEUM clade</taxon>
        <taxon>Lecanoromycetidae</taxon>
        <taxon>Lecanorales</taxon>
        <taxon>Lecanorineae</taxon>
        <taxon>Stereocaulaceae</taxon>
        <taxon>Lepraria</taxon>
    </lineage>
</organism>
<keyword evidence="3" id="KW-1185">Reference proteome</keyword>
<feature type="compositionally biased region" description="Acidic residues" evidence="1">
    <location>
        <begin position="251"/>
        <end position="268"/>
    </location>
</feature>
<evidence type="ECO:0000256" key="1">
    <source>
        <dbReference type="SAM" id="MobiDB-lite"/>
    </source>
</evidence>
<dbReference type="AlphaFoldDB" id="A0AAE0DEM6"/>
<gene>
    <name evidence="2" type="ORF">OEA41_009906</name>
</gene>
<comment type="caution">
    <text evidence="2">The sequence shown here is derived from an EMBL/GenBank/DDBJ whole genome shotgun (WGS) entry which is preliminary data.</text>
</comment>
<accession>A0AAE0DEM6</accession>
<evidence type="ECO:0000313" key="2">
    <source>
        <dbReference type="EMBL" id="KAK3166781.1"/>
    </source>
</evidence>
<feature type="region of interest" description="Disordered" evidence="1">
    <location>
        <begin position="229"/>
        <end position="268"/>
    </location>
</feature>
<reference evidence="2" key="1">
    <citation type="submission" date="2022-11" db="EMBL/GenBank/DDBJ databases">
        <title>Chromosomal genome sequence assembly and mating type (MAT) locus characterization of the leprose asexual lichenized fungus Lepraria neglecta (Nyl.) Erichsen.</title>
        <authorList>
            <person name="Allen J.L."/>
            <person name="Pfeffer B."/>
        </authorList>
    </citation>
    <scope>NUCLEOTIDE SEQUENCE</scope>
    <source>
        <strain evidence="2">Allen 5258</strain>
    </source>
</reference>
<sequence length="268" mass="31402">MSGLRRLEFEEFPVAVRFRIYALLLIYRNQEYSEITVDIEDISRDDDDLGDYHDKMRDISDVLAIEPFEPYSDLHLAILRTNKKIHTEASIVLWGMNLFKWSLWGDQSRPMWHPDPYLGASHKTQITRRCSRLITRMHLTVSLKGDENDPYQSKTIYWTTANLDNACKKLCLNDLEFLMVDFYNGFTGSAFGRYQGVRYYGQHCLEPLKKVRAQRSTINQYASPTYAAEIRDANEGPKDVEYLTRRQAKEEDAESEFDFHSDDDEPLE</sequence>
<protein>
    <submittedName>
        <fullName evidence="2">Uncharacterized protein</fullName>
    </submittedName>
</protein>
<dbReference type="Proteomes" id="UP001276659">
    <property type="component" value="Unassembled WGS sequence"/>
</dbReference>
<dbReference type="EMBL" id="JASNWA010000011">
    <property type="protein sequence ID" value="KAK3166781.1"/>
    <property type="molecule type" value="Genomic_DNA"/>
</dbReference>
<proteinExistence type="predicted"/>
<feature type="compositionally biased region" description="Basic and acidic residues" evidence="1">
    <location>
        <begin position="229"/>
        <end position="250"/>
    </location>
</feature>
<evidence type="ECO:0000313" key="3">
    <source>
        <dbReference type="Proteomes" id="UP001276659"/>
    </source>
</evidence>
<name>A0AAE0DEM6_9LECA</name>